<comment type="caution">
    <text evidence="2">The sequence shown here is derived from an EMBL/GenBank/DDBJ whole genome shotgun (WGS) entry which is preliminary data.</text>
</comment>
<dbReference type="EMBL" id="NBTY01000114">
    <property type="protein sequence ID" value="OTP72320.1"/>
    <property type="molecule type" value="Genomic_DNA"/>
</dbReference>
<gene>
    <name evidence="2" type="ORF">PAMC26510_22055</name>
</gene>
<evidence type="ECO:0000313" key="2">
    <source>
        <dbReference type="EMBL" id="OTP72320.1"/>
    </source>
</evidence>
<proteinExistence type="predicted"/>
<sequence>MHHSTTIRQECLRPADDDWEQPTGPEIREVIERAGFTGSKAGKYLGISVQETGGCRQIRKWIAEDARIPYSAWALLCHAAGFGTIWIDESDPDA</sequence>
<reference evidence="2 3" key="1">
    <citation type="submission" date="2017-03" db="EMBL/GenBank/DDBJ databases">
        <title>Genome analysis of strain PAMC 26510.</title>
        <authorList>
            <person name="Oh H.-M."/>
            <person name="Yang J.-A."/>
        </authorList>
    </citation>
    <scope>NUCLEOTIDE SEQUENCE [LARGE SCALE GENOMIC DNA]</scope>
    <source>
        <strain evidence="2 3">PAMC 26510</strain>
    </source>
</reference>
<evidence type="ECO:0000256" key="1">
    <source>
        <dbReference type="SAM" id="MobiDB-lite"/>
    </source>
</evidence>
<protein>
    <submittedName>
        <fullName evidence="2">KorC protein</fullName>
    </submittedName>
</protein>
<organism evidence="2 3">
    <name type="scientific">Caballeronia sordidicola</name>
    <name type="common">Burkholderia sordidicola</name>
    <dbReference type="NCBI Taxonomy" id="196367"/>
    <lineage>
        <taxon>Bacteria</taxon>
        <taxon>Pseudomonadati</taxon>
        <taxon>Pseudomonadota</taxon>
        <taxon>Betaproteobacteria</taxon>
        <taxon>Burkholderiales</taxon>
        <taxon>Burkholderiaceae</taxon>
        <taxon>Caballeronia</taxon>
    </lineage>
</organism>
<feature type="region of interest" description="Disordered" evidence="1">
    <location>
        <begin position="1"/>
        <end position="22"/>
    </location>
</feature>
<dbReference type="Proteomes" id="UP000194546">
    <property type="component" value="Unassembled WGS sequence"/>
</dbReference>
<accession>A0A242MMB5</accession>
<dbReference type="RefSeq" id="WP_086382363.1">
    <property type="nucleotide sequence ID" value="NZ_NBTY01000114.1"/>
</dbReference>
<dbReference type="AlphaFoldDB" id="A0A242MMB5"/>
<evidence type="ECO:0000313" key="3">
    <source>
        <dbReference type="Proteomes" id="UP000194546"/>
    </source>
</evidence>
<name>A0A242MMB5_CABSO</name>